<dbReference type="GO" id="GO:0051539">
    <property type="term" value="F:4 iron, 4 sulfur cluster binding"/>
    <property type="evidence" value="ECO:0007669"/>
    <property type="project" value="UniProtKB-KW"/>
</dbReference>
<dbReference type="GO" id="GO:0016491">
    <property type="term" value="F:oxidoreductase activity"/>
    <property type="evidence" value="ECO:0007669"/>
    <property type="project" value="UniProtKB-KW"/>
</dbReference>
<evidence type="ECO:0000313" key="6">
    <source>
        <dbReference type="EMBL" id="KAA0158428.1"/>
    </source>
</evidence>
<evidence type="ECO:0000256" key="4">
    <source>
        <dbReference type="ARBA" id="ARBA00023004"/>
    </source>
</evidence>
<dbReference type="Pfam" id="PF12831">
    <property type="entry name" value="FAD_oxidored"/>
    <property type="match status" value="1"/>
</dbReference>
<organism evidence="7 9">
    <name type="scientific">Cafeteria roenbergensis</name>
    <name type="common">Marine flagellate</name>
    <dbReference type="NCBI Taxonomy" id="33653"/>
    <lineage>
        <taxon>Eukaryota</taxon>
        <taxon>Sar</taxon>
        <taxon>Stramenopiles</taxon>
        <taxon>Bigyra</taxon>
        <taxon>Opalozoa</taxon>
        <taxon>Bicosoecida</taxon>
        <taxon>Cafeteriaceae</taxon>
        <taxon>Cafeteria</taxon>
    </lineage>
</organism>
<keyword evidence="5" id="KW-0411">Iron-sulfur</keyword>
<dbReference type="InterPro" id="IPR036188">
    <property type="entry name" value="FAD/NAD-bd_sf"/>
</dbReference>
<dbReference type="Proteomes" id="UP000324907">
    <property type="component" value="Unassembled WGS sequence"/>
</dbReference>
<proteinExistence type="predicted"/>
<evidence type="ECO:0000313" key="7">
    <source>
        <dbReference type="EMBL" id="KAA0164187.1"/>
    </source>
</evidence>
<accession>A0A5A8DHS6</accession>
<dbReference type="GO" id="GO:0046872">
    <property type="term" value="F:metal ion binding"/>
    <property type="evidence" value="ECO:0007669"/>
    <property type="project" value="UniProtKB-KW"/>
</dbReference>
<evidence type="ECO:0000313" key="8">
    <source>
        <dbReference type="Proteomes" id="UP000324907"/>
    </source>
</evidence>
<dbReference type="Proteomes" id="UP000325113">
    <property type="component" value="Unassembled WGS sequence"/>
</dbReference>
<evidence type="ECO:0000256" key="5">
    <source>
        <dbReference type="ARBA" id="ARBA00023014"/>
    </source>
</evidence>
<protein>
    <recommendedName>
        <fullName evidence="10">FAD-dependent oxidoreductase</fullName>
    </recommendedName>
</protein>
<reference evidence="8 9" key="1">
    <citation type="submission" date="2019-07" db="EMBL/GenBank/DDBJ databases">
        <title>Genomes of Cafeteria roenbergensis.</title>
        <authorList>
            <person name="Fischer M.G."/>
            <person name="Hackl T."/>
            <person name="Roman M."/>
        </authorList>
    </citation>
    <scope>NUCLEOTIDE SEQUENCE [LARGE SCALE GENOMIC DNA]</scope>
    <source>
        <strain evidence="7 9">Cflag</strain>
        <strain evidence="6 8">RCC970-E3</strain>
    </source>
</reference>
<gene>
    <name evidence="6" type="ORF">FNF28_06222</name>
    <name evidence="7" type="ORF">FNF31_02423</name>
</gene>
<dbReference type="EMBL" id="VLTL01000148">
    <property type="protein sequence ID" value="KAA0158428.1"/>
    <property type="molecule type" value="Genomic_DNA"/>
</dbReference>
<sequence length="541" mass="57604">MTLARSTLGLAGKARSFDLVVYGGTPGGVTTAVAAARTFSNRTGRPLAVALVAPGARVGGMCSGGLGKTDTGNTNVIGGLALEVFSRNGAWYGSQAPQWDFEPHVAEAIFLDMLQEAGVEVFTGERIASTSMQRGGVLATLTTASGAEFAARVFADATYEGDLFASAGAAFAVGREASSAYNESLAGRYLYSPKNQVRVRVNPFGANASVLPLVVTGNTGPAGSGDGLVQAYNFRLCVTRNATNFLPFPAPRQYDSSAWELFRRRASVLRDEGSLRLESFLGNTRATVGDKYDMNNGGPTSTDCVGCSWEWPTADWAKRDSVWSAHQQYHLGLMHFLQTDPALPSSLRADARAWGLCADEFTDSGGWPGQLYVREGRRLVGDAVFTQGSAQETKRFPDAIGCGSYNFDTHNAQRLLCTPDTMHCEPPAAGPPLPGTNVSGWYFLNEGDVEINPGEYQIPYWVLLPKRADLTNVLVSVSVSASHIGYATLRLEPQYMIMGHAAGAAAALALEAGCAVQDVNVTTLRSTLAEQRAVLDIPERG</sequence>
<dbReference type="PANTHER" id="PTHR43498">
    <property type="entry name" value="FERREDOXIN:COB-COM HETERODISULFIDE REDUCTASE SUBUNIT A"/>
    <property type="match status" value="1"/>
</dbReference>
<evidence type="ECO:0000313" key="9">
    <source>
        <dbReference type="Proteomes" id="UP000325113"/>
    </source>
</evidence>
<evidence type="ECO:0000256" key="1">
    <source>
        <dbReference type="ARBA" id="ARBA00022485"/>
    </source>
</evidence>
<keyword evidence="3" id="KW-0560">Oxidoreductase</keyword>
<dbReference type="EMBL" id="VLTM01000018">
    <property type="protein sequence ID" value="KAA0164187.1"/>
    <property type="molecule type" value="Genomic_DNA"/>
</dbReference>
<comment type="caution">
    <text evidence="7">The sequence shown here is derived from an EMBL/GenBank/DDBJ whole genome shotgun (WGS) entry which is preliminary data.</text>
</comment>
<evidence type="ECO:0008006" key="10">
    <source>
        <dbReference type="Google" id="ProtNLM"/>
    </source>
</evidence>
<keyword evidence="2" id="KW-0479">Metal-binding</keyword>
<dbReference type="AlphaFoldDB" id="A0A5A8DHS6"/>
<dbReference type="PANTHER" id="PTHR43498:SF1">
    <property type="entry name" value="COB--COM HETERODISULFIDE REDUCTASE IRON-SULFUR SUBUNIT A"/>
    <property type="match status" value="1"/>
</dbReference>
<evidence type="ECO:0000256" key="3">
    <source>
        <dbReference type="ARBA" id="ARBA00023002"/>
    </source>
</evidence>
<dbReference type="SUPFAM" id="SSF51905">
    <property type="entry name" value="FAD/NAD(P)-binding domain"/>
    <property type="match status" value="1"/>
</dbReference>
<name>A0A5A8DHS6_CAFRO</name>
<dbReference type="InterPro" id="IPR039650">
    <property type="entry name" value="HdrA-like"/>
</dbReference>
<evidence type="ECO:0000256" key="2">
    <source>
        <dbReference type="ARBA" id="ARBA00022723"/>
    </source>
</evidence>
<keyword evidence="4" id="KW-0408">Iron</keyword>
<keyword evidence="1" id="KW-0004">4Fe-4S</keyword>